<proteinExistence type="predicted"/>
<evidence type="ECO:0000313" key="2">
    <source>
        <dbReference type="Proteomes" id="UP000430146"/>
    </source>
</evidence>
<dbReference type="OrthoDB" id="4456682at2"/>
<dbReference type="EMBL" id="CACSIP010000056">
    <property type="protein sequence ID" value="CAA0134641.1"/>
    <property type="molecule type" value="Genomic_DNA"/>
</dbReference>
<sequence length="250" mass="28556">MTPPAEQPDQSDSRHIQRLDETRRSVTATREAEQRALTPADTMEALALQVIGGWESVTTDITWIRFHLAGFDADELEEDSKLARIMRVAADEIGVRWPHQPFASAITFANNTRRTLAHLLYIESIVGERPHRTMRIVRPGAPGEPRQRTRGLSWRDETWSMQTRHRADILEQDLIAALAAIRSVRDCLHGLNRIRGILSEEGTREGLADDKIIDPFMWQVNWWLPEWGELWSRPLTVADVFLQPGETNPA</sequence>
<gene>
    <name evidence="1" type="ORF">AELLOGFF_01784</name>
</gene>
<protein>
    <submittedName>
        <fullName evidence="1">Uncharacterized protein</fullName>
    </submittedName>
</protein>
<dbReference type="AlphaFoldDB" id="A0A5S9R986"/>
<organism evidence="1 2">
    <name type="scientific">Mycolicibacterium vanbaalenii</name>
    <name type="common">Mycobacterium vanbaalenii</name>
    <dbReference type="NCBI Taxonomy" id="110539"/>
    <lineage>
        <taxon>Bacteria</taxon>
        <taxon>Bacillati</taxon>
        <taxon>Actinomycetota</taxon>
        <taxon>Actinomycetes</taxon>
        <taxon>Mycobacteriales</taxon>
        <taxon>Mycobacteriaceae</taxon>
        <taxon>Mycolicibacterium</taxon>
    </lineage>
</organism>
<name>A0A5S9R986_MYCVN</name>
<dbReference type="Proteomes" id="UP000430146">
    <property type="component" value="Unassembled WGS sequence"/>
</dbReference>
<reference evidence="1 2" key="1">
    <citation type="submission" date="2019-11" db="EMBL/GenBank/DDBJ databases">
        <authorList>
            <person name="Holert J."/>
        </authorList>
    </citation>
    <scope>NUCLEOTIDE SEQUENCE [LARGE SCALE GENOMIC DNA]</scope>
    <source>
        <strain evidence="1">BC8_1</strain>
    </source>
</reference>
<keyword evidence="2" id="KW-1185">Reference proteome</keyword>
<accession>A0A5S9R986</accession>
<dbReference type="RefSeq" id="WP_159234809.1">
    <property type="nucleotide sequence ID" value="NZ_CACSIP010000056.1"/>
</dbReference>
<evidence type="ECO:0000313" key="1">
    <source>
        <dbReference type="EMBL" id="CAA0134641.1"/>
    </source>
</evidence>